<evidence type="ECO:0000256" key="1">
    <source>
        <dbReference type="SAM" id="SignalP"/>
    </source>
</evidence>
<dbReference type="Proteomes" id="UP001300692">
    <property type="component" value="Unassembled WGS sequence"/>
</dbReference>
<sequence>MIKYINRALIMTLVMLMTLSAIAGRTGTFKGRVLDESNQPMAGVHVTSSDGKVSTITDAEGRFELSLQEGVQISMSLDGRSEMEVILKEGVYDYHFDEKEEVIVPVVPKVTLPFGQLEKNRIVGSVSTIDASQELLIDQRTSIGSALNGKVSGVFGSDNILGLPGNAIYVIDGIPRDVGYYNLTEVESISILKDPVSRMMYGAQADQGVILITTKRGSAQKNEIRVRGEYGVQTAVQLPEYLNGADYMEAYNQANINDGKPALYTQTQIDGTRAGSDPLLYPDLDYMDEEFLRDSKNFFNFNADAAGGNEFATYFVNLGMNHSEGWNNLGTMEQRNVFNVRANTDFQLFPTLKMNLDAVAVFDQGEQPNGDYWSMVENNLPTSIVPLIPVNSLTDPSAVDGANLYKGQYLLGGTSNFDENIYGELERSGDRKTLNRMLQVNTGLDWDLSAVTEGLSASGAISFDFFNQFASETSNTYAVYSPDFLIDQSGADSLAVVKFNEDQPNGEEVPQADGAFFQRRVGLYGTLDYTKKIGVHAIDMTALAYQDTRVLIGQSQDQKNMHYGIRANYMYDNRYVAEFSGAYQGTQRLSDDRYTFSPSFGLGWIVSNEGFMTGGLFDYLKLRGTFGLLKNDNWNDYFLQETFYSTGGWYDYENGGSRNRELNIDNVSANIGWQKRMEFNAGFDAALLDNALTIEASYFNSRGYDNVTLMSNTTPDIVGYSFYENYNSDQVQGIELAANYRKSFGDFQFNLGTRMIGIQSEVLEIDEPLYKENSSYRSAIGNTIYGRYGYVADGLYAESDFNGAGELSSSLPTPTFGSVQPGDIKYEDLNNDGVINVDDQKLIGSYRPDFQYSVILNMTYKGFGLYALGVGQTGQDQYRNSSYHWVYGNRKYSAAVNEAYGPSNKDVNATMPRLSSTQNNNNYRNSTYWMYENNSFTVPVIQLSYTFEPKESKGFEQMTVFLKGNNLVRINKNGDLSDLRIGREPVSQGYSIGVSAIF</sequence>
<dbReference type="SUPFAM" id="SSF49464">
    <property type="entry name" value="Carboxypeptidase regulatory domain-like"/>
    <property type="match status" value="1"/>
</dbReference>
<keyword evidence="1" id="KW-0732">Signal</keyword>
<dbReference type="EMBL" id="JAOYOD010000001">
    <property type="protein sequence ID" value="MCV9389270.1"/>
    <property type="molecule type" value="Genomic_DNA"/>
</dbReference>
<proteinExistence type="predicted"/>
<dbReference type="RefSeq" id="WP_264140193.1">
    <property type="nucleotide sequence ID" value="NZ_JAOYOD010000001.1"/>
</dbReference>
<feature type="chain" id="PRO_5045839532" evidence="1">
    <location>
        <begin position="24"/>
        <end position="998"/>
    </location>
</feature>
<keyword evidence="3" id="KW-1185">Reference proteome</keyword>
<accession>A0ABT3D005</accession>
<dbReference type="InterPro" id="IPR023996">
    <property type="entry name" value="TonB-dep_OMP_SusC/RagA"/>
</dbReference>
<feature type="signal peptide" evidence="1">
    <location>
        <begin position="1"/>
        <end position="23"/>
    </location>
</feature>
<name>A0ABT3D005_9BACT</name>
<comment type="caution">
    <text evidence="2">The sequence shown here is derived from an EMBL/GenBank/DDBJ whole genome shotgun (WGS) entry which is preliminary data.</text>
</comment>
<protein>
    <submittedName>
        <fullName evidence="2">SusC/RagA family TonB-linked outer membrane protein</fullName>
    </submittedName>
</protein>
<evidence type="ECO:0000313" key="2">
    <source>
        <dbReference type="EMBL" id="MCV9389270.1"/>
    </source>
</evidence>
<gene>
    <name evidence="2" type="ORF">N7U62_21575</name>
</gene>
<dbReference type="SUPFAM" id="SSF56935">
    <property type="entry name" value="Porins"/>
    <property type="match status" value="1"/>
</dbReference>
<evidence type="ECO:0000313" key="3">
    <source>
        <dbReference type="Proteomes" id="UP001300692"/>
    </source>
</evidence>
<organism evidence="2 3">
    <name type="scientific">Reichenbachiella ulvae</name>
    <dbReference type="NCBI Taxonomy" id="2980104"/>
    <lineage>
        <taxon>Bacteria</taxon>
        <taxon>Pseudomonadati</taxon>
        <taxon>Bacteroidota</taxon>
        <taxon>Cytophagia</taxon>
        <taxon>Cytophagales</taxon>
        <taxon>Reichenbachiellaceae</taxon>
        <taxon>Reichenbachiella</taxon>
    </lineage>
</organism>
<dbReference type="NCBIfam" id="TIGR04056">
    <property type="entry name" value="OMP_RagA_SusC"/>
    <property type="match status" value="1"/>
</dbReference>
<dbReference type="Gene3D" id="2.170.130.10">
    <property type="entry name" value="TonB-dependent receptor, plug domain"/>
    <property type="match status" value="1"/>
</dbReference>
<dbReference type="InterPro" id="IPR008969">
    <property type="entry name" value="CarboxyPept-like_regulatory"/>
</dbReference>
<dbReference type="InterPro" id="IPR037066">
    <property type="entry name" value="Plug_dom_sf"/>
</dbReference>
<reference evidence="2 3" key="1">
    <citation type="submission" date="2022-10" db="EMBL/GenBank/DDBJ databases">
        <title>Comparative genomics and taxonomic characterization of three novel marine species of genus Reichenbachiella exhibiting antioxidant and polysaccharide degradation activities.</title>
        <authorList>
            <person name="Muhammad N."/>
            <person name="Lee Y.-J."/>
            <person name="Ko J."/>
            <person name="Kim S.-G."/>
        </authorList>
    </citation>
    <scope>NUCLEOTIDE SEQUENCE [LARGE SCALE GENOMIC DNA]</scope>
    <source>
        <strain evidence="2 3">ABR2-5</strain>
    </source>
</reference>